<dbReference type="PROSITE" id="PS51352">
    <property type="entry name" value="THIOREDOXIN_2"/>
    <property type="match status" value="1"/>
</dbReference>
<dbReference type="SUPFAM" id="SSF52833">
    <property type="entry name" value="Thioredoxin-like"/>
    <property type="match status" value="1"/>
</dbReference>
<dbReference type="Gene3D" id="1.25.40.10">
    <property type="entry name" value="Tetratricopeptide repeat domain"/>
    <property type="match status" value="1"/>
</dbReference>
<dbReference type="PANTHER" id="PTHR45663:SF11">
    <property type="entry name" value="GEO12009P1"/>
    <property type="match status" value="1"/>
</dbReference>
<dbReference type="EMBL" id="JACRUO010000002">
    <property type="protein sequence ID" value="MBD3689921.1"/>
    <property type="molecule type" value="Genomic_DNA"/>
</dbReference>
<dbReference type="PANTHER" id="PTHR45663">
    <property type="entry name" value="GEO12009P1"/>
    <property type="match status" value="1"/>
</dbReference>
<dbReference type="GO" id="GO:0005737">
    <property type="term" value="C:cytoplasm"/>
    <property type="evidence" value="ECO:0007669"/>
    <property type="project" value="TreeGrafter"/>
</dbReference>
<accession>A0A8I0GDD4</accession>
<organism evidence="4 5">
    <name type="scientific">Nanchangia anserum</name>
    <dbReference type="NCBI Taxonomy" id="2692125"/>
    <lineage>
        <taxon>Bacteria</taxon>
        <taxon>Bacillati</taxon>
        <taxon>Actinomycetota</taxon>
        <taxon>Actinomycetes</taxon>
        <taxon>Actinomycetales</taxon>
        <taxon>Actinomycetaceae</taxon>
        <taxon>Nanchangia</taxon>
    </lineage>
</organism>
<keyword evidence="5" id="KW-1185">Reference proteome</keyword>
<dbReference type="Proteomes" id="UP000627538">
    <property type="component" value="Unassembled WGS sequence"/>
</dbReference>
<dbReference type="Pfam" id="PF00085">
    <property type="entry name" value="Thioredoxin"/>
    <property type="match status" value="1"/>
</dbReference>
<dbReference type="Pfam" id="PF14561">
    <property type="entry name" value="TPR_20"/>
    <property type="match status" value="1"/>
</dbReference>
<protein>
    <submittedName>
        <fullName evidence="4">Tetratricopeptide repeat protein</fullName>
    </submittedName>
</protein>
<name>A0A8I0GDD4_9ACTO</name>
<evidence type="ECO:0000313" key="4">
    <source>
        <dbReference type="EMBL" id="MBD3689921.1"/>
    </source>
</evidence>
<dbReference type="GO" id="GO:0015035">
    <property type="term" value="F:protein-disulfide reductase activity"/>
    <property type="evidence" value="ECO:0007669"/>
    <property type="project" value="TreeGrafter"/>
</dbReference>
<reference evidence="4 5" key="1">
    <citation type="submission" date="2020-08" db="EMBL/GenBank/DDBJ databases">
        <title>Winkia gen. nov., sp. nov., isolated from faeces of the Anser albifrons in China.</title>
        <authorList>
            <person name="Liu Q."/>
        </authorList>
    </citation>
    <scope>NUCLEOTIDE SEQUENCE [LARGE SCALE GENOMIC DNA]</scope>
    <source>
        <strain evidence="4 5">C62</strain>
    </source>
</reference>
<dbReference type="InterPro" id="IPR013766">
    <property type="entry name" value="Thioredoxin_domain"/>
</dbReference>
<dbReference type="AlphaFoldDB" id="A0A8I0GDD4"/>
<evidence type="ECO:0000256" key="1">
    <source>
        <dbReference type="ARBA" id="ARBA00008987"/>
    </source>
</evidence>
<comment type="caution">
    <text evidence="4">The sequence shown here is derived from an EMBL/GenBank/DDBJ whole genome shotgun (WGS) entry which is preliminary data.</text>
</comment>
<sequence>MADTSEPTVSPAQTYGAVDLSATPAIPPAAAGADDVAGGIDAPLVVDVTDATFEDTMNLSMQVPIVLDLWAEWCQPCKQLGPILEEAVRELGGRIQLAKVDIDANPGLAQTFQVQSVPTVMALLGGRPIPLFQGAQPRSAIDEVLTKVLAAAEQMGLAGRLRAEGGEPAISEEDQAIADATRAGEYDRAISLVTKAMTNNPSRKVAYAKQLASIELQARLAENADATDPMAIADQFVAHGNEPAAYRVLLDVISSVSGDEREQARARLVELLRVGEDADAVKEARAKLSRLLF</sequence>
<comment type="similarity">
    <text evidence="1">Belongs to the thioredoxin family.</text>
</comment>
<feature type="domain" description="Thioredoxin" evidence="3">
    <location>
        <begin position="20"/>
        <end position="150"/>
    </location>
</feature>
<evidence type="ECO:0000259" key="3">
    <source>
        <dbReference type="PROSITE" id="PS51352"/>
    </source>
</evidence>
<proteinExistence type="inferred from homology"/>
<dbReference type="Gene3D" id="3.40.30.10">
    <property type="entry name" value="Glutaredoxin"/>
    <property type="match status" value="1"/>
</dbReference>
<dbReference type="RefSeq" id="WP_191072036.1">
    <property type="nucleotide sequence ID" value="NZ_JACRUO010000002.1"/>
</dbReference>
<gene>
    <name evidence="4" type="ORF">H8R10_06750</name>
</gene>
<dbReference type="CDD" id="cd02956">
    <property type="entry name" value="ybbN"/>
    <property type="match status" value="1"/>
</dbReference>
<dbReference type="InterPro" id="IPR011990">
    <property type="entry name" value="TPR-like_helical_dom_sf"/>
</dbReference>
<evidence type="ECO:0000256" key="2">
    <source>
        <dbReference type="ARBA" id="ARBA00023284"/>
    </source>
</evidence>
<keyword evidence="2" id="KW-0676">Redox-active center</keyword>
<dbReference type="GO" id="GO:0006950">
    <property type="term" value="P:response to stress"/>
    <property type="evidence" value="ECO:0007669"/>
    <property type="project" value="UniProtKB-ARBA"/>
</dbReference>
<dbReference type="InterPro" id="IPR036249">
    <property type="entry name" value="Thioredoxin-like_sf"/>
</dbReference>
<evidence type="ECO:0000313" key="5">
    <source>
        <dbReference type="Proteomes" id="UP000627538"/>
    </source>
</evidence>